<sequence>MFMLLLAASNSFAQIKVEGVVKDSIGTPLELANVVAINQETKILESYAVTNDKGLFKLSLDKNSAYKIQVSYIGMKTYEELLNTKEADLKKDFTLKVDNSLDAVELVYEMPVTVKGDTLIYNADSFKNGTERKLEDVLKKLPGVEVNDDGTIEVEGKEVSKLMVNGKDFFDGDTKLATKNIPSNAVDKVQVLRNYSEVGQLSGVQNNQDNVAINIKLKEGKENFWFGDVTLGAGTAPSPNDELYLVQPKLFYYSPKYSVNIIGDMNNVGEVALTNRDLRNFGGGFRMPSRTSGTSINLGDNGLGGLTNISRAQEVVTKLIATNFSYSPKKSLDFSGFLIYNSSRMRTREESFIDYIEFEDDPNTPIDESANIPPDEATVQTGREATNQFLAKLSAKYQPNVNNQLDYDVLARFSDDEERQNLFSSVVGNTDQVDTASPFSINQNFNYYYTLNENNIFALEAQHLIKDEDPFYNALLVNDPTNNDDEENQDAFDTTASGLGLDLDQFSYNLNQDRRVKSNQLDAKLDYYNILNSKSNINFTLGTILSNQKFNSNIFQFLDDGTQLDPTPQVTDAEGNMLTAINDVEYNFSDIYLGVHYRLKSGKFTFTPGLSLHAYSNKNTQAGETLFDDNFFMVLPDFETRIQFKKSESLTFNYRMNTSFTDVTNIAEGLVLNNYNSINYGNAELQNALSHNLSLFYHSFNLFNYTNVFAGANYSKNIDQIRSLTNFENVIRTSTYFNSGFADESASLFGRVQRTFGKVRASLRANFNYSKNNQFVQGTQSVNESFSQSYTPEIRTNFREAPNVSFRYAYSVSKNDQGTNSVTYTTNAPSIEFDAYIWNSVSFLTDFTYNEQDNGEGQKDVFRTWNASLRYRKDRDAKWEYSLIASNLLDIDSNVSNGAGSISVFSSETFIQPRFITFRLQYEL</sequence>
<keyword evidence="1" id="KW-0378">Hydrolase</keyword>
<dbReference type="SUPFAM" id="SSF49464">
    <property type="entry name" value="Carboxypeptidase regulatory domain-like"/>
    <property type="match status" value="1"/>
</dbReference>
<organism evidence="1 2">
    <name type="scientific">Meridianimaribacter flavus</name>
    <dbReference type="NCBI Taxonomy" id="571115"/>
    <lineage>
        <taxon>Bacteria</taxon>
        <taxon>Pseudomonadati</taxon>
        <taxon>Bacteroidota</taxon>
        <taxon>Flavobacteriia</taxon>
        <taxon>Flavobacteriales</taxon>
        <taxon>Flavobacteriaceae</taxon>
        <taxon>Meridianimaribacter</taxon>
    </lineage>
</organism>
<proteinExistence type="predicted"/>
<comment type="caution">
    <text evidence="1">The sequence shown here is derived from an EMBL/GenBank/DDBJ whole genome shotgun (WGS) entry which is preliminary data.</text>
</comment>
<evidence type="ECO:0000313" key="1">
    <source>
        <dbReference type="EMBL" id="TDY10090.1"/>
    </source>
</evidence>
<dbReference type="GO" id="GO:0004180">
    <property type="term" value="F:carboxypeptidase activity"/>
    <property type="evidence" value="ECO:0007669"/>
    <property type="project" value="UniProtKB-KW"/>
</dbReference>
<reference evidence="1 2" key="1">
    <citation type="submission" date="2019-03" db="EMBL/GenBank/DDBJ databases">
        <title>Genomic Encyclopedia of Type Strains, Phase III (KMG-III): the genomes of soil and plant-associated and newly described type strains.</title>
        <authorList>
            <person name="Whitman W."/>
        </authorList>
    </citation>
    <scope>NUCLEOTIDE SEQUENCE [LARGE SCALE GENOMIC DNA]</scope>
    <source>
        <strain evidence="1 2">CGMCC 1.10957</strain>
    </source>
</reference>
<keyword evidence="2" id="KW-1185">Reference proteome</keyword>
<evidence type="ECO:0000313" key="2">
    <source>
        <dbReference type="Proteomes" id="UP000294930"/>
    </source>
</evidence>
<dbReference type="SUPFAM" id="SSF56935">
    <property type="entry name" value="Porins"/>
    <property type="match status" value="1"/>
</dbReference>
<accession>A0ABY2G269</accession>
<keyword evidence="1" id="KW-0645">Protease</keyword>
<dbReference type="InterPro" id="IPR008969">
    <property type="entry name" value="CarboxyPept-like_regulatory"/>
</dbReference>
<dbReference type="EMBL" id="SOQZ01000006">
    <property type="protein sequence ID" value="TDY10090.1"/>
    <property type="molecule type" value="Genomic_DNA"/>
</dbReference>
<dbReference type="Proteomes" id="UP000294930">
    <property type="component" value="Unassembled WGS sequence"/>
</dbReference>
<keyword evidence="1" id="KW-0121">Carboxypeptidase</keyword>
<protein>
    <submittedName>
        <fullName evidence="1">Carboxypeptidase family protein</fullName>
    </submittedName>
</protein>
<dbReference type="Gene3D" id="2.60.40.1120">
    <property type="entry name" value="Carboxypeptidase-like, regulatory domain"/>
    <property type="match status" value="1"/>
</dbReference>
<dbReference type="Pfam" id="PF13620">
    <property type="entry name" value="CarboxypepD_reg"/>
    <property type="match status" value="1"/>
</dbReference>
<gene>
    <name evidence="1" type="ORF">A8975_2500</name>
</gene>
<name>A0ABY2G269_9FLAO</name>